<reference evidence="1 2" key="1">
    <citation type="submission" date="2018-12" db="EMBL/GenBank/DDBJ databases">
        <authorList>
            <person name="Feng G."/>
            <person name="Zhu H."/>
        </authorList>
    </citation>
    <scope>NUCLEOTIDE SEQUENCE [LARGE SCALE GENOMIC DNA]</scope>
    <source>
        <strain evidence="1 2">9PBR-2</strain>
    </source>
</reference>
<keyword evidence="2" id="KW-1185">Reference proteome</keyword>
<accession>A0A428IY75</accession>
<evidence type="ECO:0000313" key="1">
    <source>
        <dbReference type="EMBL" id="RSK24000.1"/>
    </source>
</evidence>
<dbReference type="OrthoDB" id="747900at2"/>
<dbReference type="EMBL" id="RWIS01000020">
    <property type="protein sequence ID" value="RSK24000.1"/>
    <property type="molecule type" value="Genomic_DNA"/>
</dbReference>
<organism evidence="1 2">
    <name type="scientific">Hymenobacter metallilatus</name>
    <dbReference type="NCBI Taxonomy" id="2493666"/>
    <lineage>
        <taxon>Bacteria</taxon>
        <taxon>Pseudomonadati</taxon>
        <taxon>Bacteroidota</taxon>
        <taxon>Cytophagia</taxon>
        <taxon>Cytophagales</taxon>
        <taxon>Hymenobacteraceae</taxon>
        <taxon>Hymenobacter</taxon>
    </lineage>
</organism>
<proteinExistence type="predicted"/>
<name>A0A428IY75_9BACT</name>
<gene>
    <name evidence="1" type="ORF">EI290_21225</name>
</gene>
<dbReference type="AlphaFoldDB" id="A0A428IY75"/>
<dbReference type="Proteomes" id="UP000280066">
    <property type="component" value="Unassembled WGS sequence"/>
</dbReference>
<dbReference type="RefSeq" id="WP_125433661.1">
    <property type="nucleotide sequence ID" value="NZ_RWIS01000020.1"/>
</dbReference>
<evidence type="ECO:0000313" key="2">
    <source>
        <dbReference type="Proteomes" id="UP000280066"/>
    </source>
</evidence>
<comment type="caution">
    <text evidence="1">The sequence shown here is derived from an EMBL/GenBank/DDBJ whole genome shotgun (WGS) entry which is preliminary data.</text>
</comment>
<protein>
    <submittedName>
        <fullName evidence="1">Uncharacterized protein</fullName>
    </submittedName>
</protein>
<sequence>MQQNKLLAVHKGYNHYGLDLNHFVDVDNKTIVYYTQEFQSGSGIWWNNYFFYKYDGNKLLPVLKELKDGNSQLFWGFRAWELVSTVQSTNPLRIKMVYYIQLPDTAMADGGPLLVDDSTVVEYRWNEKSKRLEGNYQASKLNSSQILSYSLHGNDILFINAHYKILKNSLYNPSVRLATLNYLRIVKDHY</sequence>